<dbReference type="Gene3D" id="1.10.510.10">
    <property type="entry name" value="Transferase(Phosphotransferase) domain 1"/>
    <property type="match status" value="1"/>
</dbReference>
<accession>A0A315VEB2</accession>
<evidence type="ECO:0000256" key="4">
    <source>
        <dbReference type="ARBA" id="ARBA00022840"/>
    </source>
</evidence>
<keyword evidence="2" id="KW-0547">Nucleotide-binding</keyword>
<evidence type="ECO:0000313" key="6">
    <source>
        <dbReference type="EMBL" id="PWA21147.1"/>
    </source>
</evidence>
<evidence type="ECO:0000256" key="1">
    <source>
        <dbReference type="ARBA" id="ARBA00022679"/>
    </source>
</evidence>
<organism evidence="6 7">
    <name type="scientific">Gambusia affinis</name>
    <name type="common">Western mosquitofish</name>
    <name type="synonym">Heterandria affinis</name>
    <dbReference type="NCBI Taxonomy" id="33528"/>
    <lineage>
        <taxon>Eukaryota</taxon>
        <taxon>Metazoa</taxon>
        <taxon>Chordata</taxon>
        <taxon>Craniata</taxon>
        <taxon>Vertebrata</taxon>
        <taxon>Euteleostomi</taxon>
        <taxon>Actinopterygii</taxon>
        <taxon>Neopterygii</taxon>
        <taxon>Teleostei</taxon>
        <taxon>Neoteleostei</taxon>
        <taxon>Acanthomorphata</taxon>
        <taxon>Ovalentaria</taxon>
        <taxon>Atherinomorphae</taxon>
        <taxon>Cyprinodontiformes</taxon>
        <taxon>Poeciliidae</taxon>
        <taxon>Poeciliinae</taxon>
        <taxon>Gambusia</taxon>
    </lineage>
</organism>
<evidence type="ECO:0000313" key="7">
    <source>
        <dbReference type="Proteomes" id="UP000250572"/>
    </source>
</evidence>
<dbReference type="GO" id="GO:0004674">
    <property type="term" value="F:protein serine/threonine kinase activity"/>
    <property type="evidence" value="ECO:0007669"/>
    <property type="project" value="TreeGrafter"/>
</dbReference>
<dbReference type="Proteomes" id="UP000250572">
    <property type="component" value="Unassembled WGS sequence"/>
</dbReference>
<dbReference type="SUPFAM" id="SSF56112">
    <property type="entry name" value="Protein kinase-like (PK-like)"/>
    <property type="match status" value="1"/>
</dbReference>
<reference evidence="6 7" key="1">
    <citation type="journal article" date="2018" name="G3 (Bethesda)">
        <title>A High-Quality Reference Genome for the Invasive Mosquitofish Gambusia affinis Using a Chicago Library.</title>
        <authorList>
            <person name="Hoffberg S.L."/>
            <person name="Troendle N.J."/>
            <person name="Glenn T.C."/>
            <person name="Mahmud O."/>
            <person name="Louha S."/>
            <person name="Chalopin D."/>
            <person name="Bennetzen J.L."/>
            <person name="Mauricio R."/>
        </authorList>
    </citation>
    <scope>NUCLEOTIDE SEQUENCE [LARGE SCALE GENOMIC DNA]</scope>
    <source>
        <strain evidence="6">NE01/NJP1002.9</strain>
        <tissue evidence="6">Muscle</tissue>
    </source>
</reference>
<keyword evidence="1" id="KW-0808">Transferase</keyword>
<evidence type="ECO:0000256" key="5">
    <source>
        <dbReference type="SAM" id="MobiDB-lite"/>
    </source>
</evidence>
<keyword evidence="4" id="KW-0067">ATP-binding</keyword>
<feature type="region of interest" description="Disordered" evidence="5">
    <location>
        <begin position="169"/>
        <end position="192"/>
    </location>
</feature>
<dbReference type="PANTHER" id="PTHR43289">
    <property type="entry name" value="MITOGEN-ACTIVATED PROTEIN KINASE KINASE KINASE 20-RELATED"/>
    <property type="match status" value="1"/>
</dbReference>
<proteinExistence type="predicted"/>
<dbReference type="EMBL" id="NHOQ01001911">
    <property type="protein sequence ID" value="PWA21147.1"/>
    <property type="molecule type" value="Genomic_DNA"/>
</dbReference>
<gene>
    <name evidence="6" type="ORF">CCH79_00009396</name>
</gene>
<keyword evidence="3" id="KW-0418">Kinase</keyword>
<comment type="caution">
    <text evidence="6">The sequence shown here is derived from an EMBL/GenBank/DDBJ whole genome shotgun (WGS) entry which is preliminary data.</text>
</comment>
<feature type="non-terminal residue" evidence="6">
    <location>
        <position position="257"/>
    </location>
</feature>
<name>A0A315VEB2_GAMAF</name>
<protein>
    <submittedName>
        <fullName evidence="6">Uncharacterized protein</fullName>
    </submittedName>
</protein>
<sequence>MSPMEHQEVNHKVGHMAPSNAGDTWSWSMPPCNSISLAFHNELIQRSEATIKIAFRMAALQSPFYGDKMNLYSLCKKIEQCDYPPLPADHYSEELRNLVDMCINPDPEKRPDITYVSGIAKHMQSDEERSTEDDEVSALIETRLDPYEPLRVHGSTKTEEPLIALSAGPTAKHRPHPPTPTHHLQQTGNSKAAGPLRLSTCTLFMSPKRQTAPLEPPMLEEGGRGSVCFQPRHDLLLTARANMLKTAYYIKVLQSEQ</sequence>
<evidence type="ECO:0000256" key="3">
    <source>
        <dbReference type="ARBA" id="ARBA00022777"/>
    </source>
</evidence>
<keyword evidence="7" id="KW-1185">Reference proteome</keyword>
<dbReference type="InterPro" id="IPR011009">
    <property type="entry name" value="Kinase-like_dom_sf"/>
</dbReference>
<evidence type="ECO:0000256" key="2">
    <source>
        <dbReference type="ARBA" id="ARBA00022741"/>
    </source>
</evidence>
<dbReference type="GO" id="GO:0005524">
    <property type="term" value="F:ATP binding"/>
    <property type="evidence" value="ECO:0007669"/>
    <property type="project" value="UniProtKB-KW"/>
</dbReference>
<dbReference type="GO" id="GO:0005634">
    <property type="term" value="C:nucleus"/>
    <property type="evidence" value="ECO:0007669"/>
    <property type="project" value="TreeGrafter"/>
</dbReference>
<dbReference type="AlphaFoldDB" id="A0A315VEB2"/>
<dbReference type="PANTHER" id="PTHR43289:SF2">
    <property type="entry name" value="SERINE_THREONINE-PROTEIN KINASE NEK7"/>
    <property type="match status" value="1"/>
</dbReference>